<evidence type="ECO:0000313" key="9">
    <source>
        <dbReference type="Proteomes" id="UP000821853"/>
    </source>
</evidence>
<evidence type="ECO:0000256" key="4">
    <source>
        <dbReference type="ARBA" id="ARBA00023163"/>
    </source>
</evidence>
<dbReference type="Pfam" id="PF02751">
    <property type="entry name" value="TFIIA_gamma_C"/>
    <property type="match status" value="1"/>
</dbReference>
<keyword evidence="9" id="KW-1185">Reference proteome</keyword>
<proteinExistence type="inferred from homology"/>
<protein>
    <recommendedName>
        <fullName evidence="7">Transcription initiation factor IIA gamma subunit C-terminal domain-containing protein</fullName>
    </recommendedName>
</protein>
<evidence type="ECO:0000313" key="8">
    <source>
        <dbReference type="EMBL" id="KAH9368151.1"/>
    </source>
</evidence>
<reference evidence="8 9" key="1">
    <citation type="journal article" date="2020" name="Cell">
        <title>Large-Scale Comparative Analyses of Tick Genomes Elucidate Their Genetic Diversity and Vector Capacities.</title>
        <authorList>
            <consortium name="Tick Genome and Microbiome Consortium (TIGMIC)"/>
            <person name="Jia N."/>
            <person name="Wang J."/>
            <person name="Shi W."/>
            <person name="Du L."/>
            <person name="Sun Y."/>
            <person name="Zhan W."/>
            <person name="Jiang J.F."/>
            <person name="Wang Q."/>
            <person name="Zhang B."/>
            <person name="Ji P."/>
            <person name="Bell-Sakyi L."/>
            <person name="Cui X.M."/>
            <person name="Yuan T.T."/>
            <person name="Jiang B.G."/>
            <person name="Yang W.F."/>
            <person name="Lam T.T."/>
            <person name="Chang Q.C."/>
            <person name="Ding S.J."/>
            <person name="Wang X.J."/>
            <person name="Zhu J.G."/>
            <person name="Ruan X.D."/>
            <person name="Zhao L."/>
            <person name="Wei J.T."/>
            <person name="Ye R.Z."/>
            <person name="Que T.C."/>
            <person name="Du C.H."/>
            <person name="Zhou Y.H."/>
            <person name="Cheng J.X."/>
            <person name="Dai P.F."/>
            <person name="Guo W.B."/>
            <person name="Han X.H."/>
            <person name="Huang E.J."/>
            <person name="Li L.F."/>
            <person name="Wei W."/>
            <person name="Gao Y.C."/>
            <person name="Liu J.Z."/>
            <person name="Shao H.Z."/>
            <person name="Wang X."/>
            <person name="Wang C.C."/>
            <person name="Yang T.C."/>
            <person name="Huo Q.B."/>
            <person name="Li W."/>
            <person name="Chen H.Y."/>
            <person name="Chen S.E."/>
            <person name="Zhou L.G."/>
            <person name="Ni X.B."/>
            <person name="Tian J.H."/>
            <person name="Sheng Y."/>
            <person name="Liu T."/>
            <person name="Pan Y.S."/>
            <person name="Xia L.Y."/>
            <person name="Li J."/>
            <person name="Zhao F."/>
            <person name="Cao W.C."/>
        </authorList>
    </citation>
    <scope>NUCLEOTIDE SEQUENCE [LARGE SCALE GENOMIC DNA]</scope>
    <source>
        <strain evidence="8">HaeL-2018</strain>
    </source>
</reference>
<dbReference type="InterPro" id="IPR009083">
    <property type="entry name" value="TFIIA_a-hlx"/>
</dbReference>
<dbReference type="Proteomes" id="UP000821853">
    <property type="component" value="Chromosome 2"/>
</dbReference>
<dbReference type="InterPro" id="IPR009088">
    <property type="entry name" value="TFIIA_b-brl"/>
</dbReference>
<dbReference type="Gene3D" id="1.10.287.190">
    <property type="entry name" value="Transcription factor IIA gamma subunit, alpha-helical domain"/>
    <property type="match status" value="1"/>
</dbReference>
<keyword evidence="5" id="KW-0539">Nucleus</keyword>
<dbReference type="InterPro" id="IPR003194">
    <property type="entry name" value="TFIIA_gsu"/>
</dbReference>
<dbReference type="VEuPathDB" id="VectorBase:HLOH_047727"/>
<evidence type="ECO:0000256" key="2">
    <source>
        <dbReference type="ARBA" id="ARBA00007675"/>
    </source>
</evidence>
<evidence type="ECO:0000256" key="6">
    <source>
        <dbReference type="SAM" id="MobiDB-lite"/>
    </source>
</evidence>
<dbReference type="CDD" id="cd10014">
    <property type="entry name" value="TFIIA_gamma_C"/>
    <property type="match status" value="1"/>
</dbReference>
<evidence type="ECO:0000259" key="7">
    <source>
        <dbReference type="Pfam" id="PF02751"/>
    </source>
</evidence>
<comment type="caution">
    <text evidence="8">The sequence shown here is derived from an EMBL/GenBank/DDBJ whole genome shotgun (WGS) entry which is preliminary data.</text>
</comment>
<gene>
    <name evidence="8" type="ORF">HPB48_018816</name>
</gene>
<feature type="compositionally biased region" description="Basic and acidic residues" evidence="6">
    <location>
        <begin position="121"/>
        <end position="139"/>
    </location>
</feature>
<feature type="region of interest" description="Disordered" evidence="6">
    <location>
        <begin position="115"/>
        <end position="140"/>
    </location>
</feature>
<accession>A0A9J6FZI6</accession>
<keyword evidence="3" id="KW-0805">Transcription regulation</keyword>
<evidence type="ECO:0000256" key="5">
    <source>
        <dbReference type="ARBA" id="ARBA00023242"/>
    </source>
</evidence>
<name>A0A9J6FZI6_HAELO</name>
<keyword evidence="4" id="KW-0804">Transcription</keyword>
<feature type="domain" description="Transcription initiation factor IIA gamma subunit C-terminal" evidence="7">
    <location>
        <begin position="194"/>
        <end position="225"/>
    </location>
</feature>
<dbReference type="SUPFAM" id="SSF50784">
    <property type="entry name" value="Transcription factor IIA (TFIIA), beta-barrel domain"/>
    <property type="match status" value="1"/>
</dbReference>
<sequence>MPGECINGTCHVDLYSDSCSTPYNSGDKNDEILNGEDDNSGNDCFYLFIQGKASEAITGQSPVRSDQQQQSNSTCALFLVRGRGNPAAGHEIGHACCRPRRGSCQEWRATSFSRQAGFSPHDPESRFVSSAHEEKDASPRRHTLCRNRAGQCGQITPHLALKVLLQFDKSINNALANRVKTRLTFKVNCSFKPAHLSTYRFCDNVWTFVLKDVEFREVQELVKATK</sequence>
<organism evidence="8 9">
    <name type="scientific">Haemaphysalis longicornis</name>
    <name type="common">Bush tick</name>
    <dbReference type="NCBI Taxonomy" id="44386"/>
    <lineage>
        <taxon>Eukaryota</taxon>
        <taxon>Metazoa</taxon>
        <taxon>Ecdysozoa</taxon>
        <taxon>Arthropoda</taxon>
        <taxon>Chelicerata</taxon>
        <taxon>Arachnida</taxon>
        <taxon>Acari</taxon>
        <taxon>Parasitiformes</taxon>
        <taxon>Ixodida</taxon>
        <taxon>Ixodoidea</taxon>
        <taxon>Ixodidae</taxon>
        <taxon>Haemaphysalinae</taxon>
        <taxon>Haemaphysalis</taxon>
    </lineage>
</organism>
<comment type="subcellular location">
    <subcellularLocation>
        <location evidence="1">Nucleus</location>
    </subcellularLocation>
</comment>
<dbReference type="PANTHER" id="PTHR10966">
    <property type="entry name" value="TRANSCRIPTION INITIATION FACTOR IIA SUBUNIT 2"/>
    <property type="match status" value="1"/>
</dbReference>
<dbReference type="GO" id="GO:0005672">
    <property type="term" value="C:transcription factor TFIIA complex"/>
    <property type="evidence" value="ECO:0007669"/>
    <property type="project" value="InterPro"/>
</dbReference>
<evidence type="ECO:0000256" key="3">
    <source>
        <dbReference type="ARBA" id="ARBA00023015"/>
    </source>
</evidence>
<evidence type="ECO:0000256" key="1">
    <source>
        <dbReference type="ARBA" id="ARBA00004123"/>
    </source>
</evidence>
<comment type="similarity">
    <text evidence="2">Belongs to the TFIIA subunit 2 family.</text>
</comment>
<dbReference type="OrthoDB" id="586585at2759"/>
<dbReference type="EMBL" id="JABSTR010000004">
    <property type="protein sequence ID" value="KAH9368151.1"/>
    <property type="molecule type" value="Genomic_DNA"/>
</dbReference>
<dbReference type="AlphaFoldDB" id="A0A9J6FZI6"/>
<dbReference type="Gene3D" id="2.30.18.10">
    <property type="entry name" value="Transcription factor IIA (TFIIA), beta-barrel domain"/>
    <property type="match status" value="1"/>
</dbReference>
<dbReference type="InterPro" id="IPR015871">
    <property type="entry name" value="TFIIA_gsu_C"/>
</dbReference>
<dbReference type="GO" id="GO:0006367">
    <property type="term" value="P:transcription initiation at RNA polymerase II promoter"/>
    <property type="evidence" value="ECO:0007669"/>
    <property type="project" value="InterPro"/>
</dbReference>
<dbReference type="SUPFAM" id="SSF47396">
    <property type="entry name" value="Transcription factor IIA (TFIIA), alpha-helical domain"/>
    <property type="match status" value="1"/>
</dbReference>